<feature type="region of interest" description="Disordered" evidence="1">
    <location>
        <begin position="227"/>
        <end position="318"/>
    </location>
</feature>
<evidence type="ECO:0000313" key="2">
    <source>
        <dbReference type="EMBL" id="WAR13018.1"/>
    </source>
</evidence>
<protein>
    <submittedName>
        <fullName evidence="2">Uncharacterized protein</fullName>
    </submittedName>
</protein>
<reference evidence="2" key="1">
    <citation type="submission" date="2022-11" db="EMBL/GenBank/DDBJ databases">
        <title>Centuries of genome instability and evolution in soft-shell clam transmissible cancer (bioRxiv).</title>
        <authorList>
            <person name="Hart S.F.M."/>
            <person name="Yonemitsu M.A."/>
            <person name="Giersch R.M."/>
            <person name="Beal B.F."/>
            <person name="Arriagada G."/>
            <person name="Davis B.W."/>
            <person name="Ostrander E.A."/>
            <person name="Goff S.P."/>
            <person name="Metzger M.J."/>
        </authorList>
    </citation>
    <scope>NUCLEOTIDE SEQUENCE</scope>
    <source>
        <strain evidence="2">MELC-2E11</strain>
        <tissue evidence="2">Siphon/mantle</tissue>
    </source>
</reference>
<evidence type="ECO:0000313" key="3">
    <source>
        <dbReference type="Proteomes" id="UP001164746"/>
    </source>
</evidence>
<feature type="compositionally biased region" description="Pro residues" evidence="1">
    <location>
        <begin position="272"/>
        <end position="290"/>
    </location>
</feature>
<keyword evidence="3" id="KW-1185">Reference proteome</keyword>
<dbReference type="Proteomes" id="UP001164746">
    <property type="component" value="Chromosome 8"/>
</dbReference>
<accession>A0ABY7EST5</accession>
<dbReference type="EMBL" id="CP111019">
    <property type="protein sequence ID" value="WAR13018.1"/>
    <property type="molecule type" value="Genomic_DNA"/>
</dbReference>
<name>A0ABY7EST5_MYAAR</name>
<proteinExistence type="predicted"/>
<gene>
    <name evidence="2" type="ORF">MAR_027198</name>
</gene>
<sequence>MTKGMEGKKWLETKNKVFKLINDLPERSEFVLMAVGKKTIPLLSFTKAESDWEQSVLNMTIMSKHDGPVLGLSLENNLQDCFPDIKSPYYIPSKPEISYIFTLSSSDILGTFDNHNKKSYVILMDDGKLNVSKWLQMATNNQHILGSDSFKTLPHWLTKDTSLICDIDKYYSRDRRCEKCGEVCYGDGPNPPFCNEQGKQCSYYLQHLKDAWEMKYVTKPVEPKSLEIQTPTIGDRPTQPELELRNTSSPQAATISDQPLVTPIQPTAPNADPTPPHTPSPTHTPYPPPGLTDNYLPNTQPVNEDMAGDEPSGSQNIELVDDDIPRLIRKGNVYFLFS</sequence>
<evidence type="ECO:0000256" key="1">
    <source>
        <dbReference type="SAM" id="MobiDB-lite"/>
    </source>
</evidence>
<organism evidence="2 3">
    <name type="scientific">Mya arenaria</name>
    <name type="common">Soft-shell clam</name>
    <dbReference type="NCBI Taxonomy" id="6604"/>
    <lineage>
        <taxon>Eukaryota</taxon>
        <taxon>Metazoa</taxon>
        <taxon>Spiralia</taxon>
        <taxon>Lophotrochozoa</taxon>
        <taxon>Mollusca</taxon>
        <taxon>Bivalvia</taxon>
        <taxon>Autobranchia</taxon>
        <taxon>Heteroconchia</taxon>
        <taxon>Euheterodonta</taxon>
        <taxon>Imparidentia</taxon>
        <taxon>Neoheterodontei</taxon>
        <taxon>Myida</taxon>
        <taxon>Myoidea</taxon>
        <taxon>Myidae</taxon>
        <taxon>Mya</taxon>
    </lineage>
</organism>
<feature type="compositionally biased region" description="Polar residues" evidence="1">
    <location>
        <begin position="245"/>
        <end position="259"/>
    </location>
</feature>